<dbReference type="Proteomes" id="UP000006048">
    <property type="component" value="Chromosome"/>
</dbReference>
<dbReference type="RefSeq" id="WP_014801248.1">
    <property type="nucleotide sequence ID" value="NC_018020.1"/>
</dbReference>
<feature type="repeat" description="ANK" evidence="3">
    <location>
        <begin position="158"/>
        <end position="198"/>
    </location>
</feature>
<gene>
    <name evidence="4" type="ordered locus">Turpa_0063</name>
</gene>
<evidence type="ECO:0000313" key="4">
    <source>
        <dbReference type="EMBL" id="AFM10726.1"/>
    </source>
</evidence>
<dbReference type="SMART" id="SM00248">
    <property type="entry name" value="ANK"/>
    <property type="match status" value="6"/>
</dbReference>
<dbReference type="PANTHER" id="PTHR24124:SF14">
    <property type="entry name" value="CHROMOSOME UNDETERMINED SCAFFOLD_25, WHOLE GENOME SHOTGUN SEQUENCE"/>
    <property type="match status" value="1"/>
</dbReference>
<dbReference type="KEGG" id="tpx:Turpa_0063"/>
<dbReference type="GO" id="GO:0010468">
    <property type="term" value="P:regulation of gene expression"/>
    <property type="evidence" value="ECO:0007669"/>
    <property type="project" value="TreeGrafter"/>
</dbReference>
<dbReference type="Pfam" id="PF12796">
    <property type="entry name" value="Ank_2"/>
    <property type="match status" value="2"/>
</dbReference>
<organism evidence="4 5">
    <name type="scientific">Turneriella parva (strain ATCC BAA-1111 / DSM 21527 / NCTC 11395 / H)</name>
    <name type="common">Leptospira parva</name>
    <dbReference type="NCBI Taxonomy" id="869212"/>
    <lineage>
        <taxon>Bacteria</taxon>
        <taxon>Pseudomonadati</taxon>
        <taxon>Spirochaetota</taxon>
        <taxon>Spirochaetia</taxon>
        <taxon>Leptospirales</taxon>
        <taxon>Leptospiraceae</taxon>
        <taxon>Turneriella</taxon>
    </lineage>
</organism>
<dbReference type="PANTHER" id="PTHR24124">
    <property type="entry name" value="ANKYRIN REPEAT FAMILY A"/>
    <property type="match status" value="1"/>
</dbReference>
<sequence>MKLIGQAKTTLIVTICILFGPMTYAADGIDELSMAIWQNDLGKVRSLVNTGANVNAGLPVAVAADRQEIVDFLIANKANVNFKETPQSESILFSAVDAASPEIVSTLIKANAELGTRDSEGRTILMRLLLGRSRPKGGTLIAQQLLAAGIDANIKDKQGKTALFYATGCEYASFRHYSSADIVRLLVAAKADINARDNAGATAIIEAAGCDSKAVTSLIAAKADINAKDNEGLTALMLAVDAHDLDCINMLVAAKANVNARDRAGKSVYQHFLSSHEGCEGKGDAAIDNILKRAGAKASH</sequence>
<evidence type="ECO:0000256" key="1">
    <source>
        <dbReference type="ARBA" id="ARBA00022737"/>
    </source>
</evidence>
<dbReference type="PROSITE" id="PS50088">
    <property type="entry name" value="ANK_REPEAT"/>
    <property type="match status" value="2"/>
</dbReference>
<accession>I4B0B9</accession>
<dbReference type="Gene3D" id="1.25.40.20">
    <property type="entry name" value="Ankyrin repeat-containing domain"/>
    <property type="match status" value="3"/>
</dbReference>
<protein>
    <submittedName>
        <fullName evidence="4">Ankyrin</fullName>
    </submittedName>
</protein>
<dbReference type="HOGENOM" id="CLU_927318_0_0_12"/>
<feature type="repeat" description="ANK" evidence="3">
    <location>
        <begin position="231"/>
        <end position="263"/>
    </location>
</feature>
<evidence type="ECO:0000256" key="2">
    <source>
        <dbReference type="ARBA" id="ARBA00023043"/>
    </source>
</evidence>
<evidence type="ECO:0000313" key="5">
    <source>
        <dbReference type="Proteomes" id="UP000006048"/>
    </source>
</evidence>
<proteinExistence type="predicted"/>
<keyword evidence="5" id="KW-1185">Reference proteome</keyword>
<dbReference type="OrthoDB" id="342613at2"/>
<dbReference type="EMBL" id="CP002959">
    <property type="protein sequence ID" value="AFM10726.1"/>
    <property type="molecule type" value="Genomic_DNA"/>
</dbReference>
<dbReference type="SUPFAM" id="SSF48403">
    <property type="entry name" value="Ankyrin repeat"/>
    <property type="match status" value="1"/>
</dbReference>
<dbReference type="PROSITE" id="PS50297">
    <property type="entry name" value="ANK_REP_REGION"/>
    <property type="match status" value="1"/>
</dbReference>
<dbReference type="InterPro" id="IPR036770">
    <property type="entry name" value="Ankyrin_rpt-contain_sf"/>
</dbReference>
<evidence type="ECO:0000256" key="3">
    <source>
        <dbReference type="PROSITE-ProRule" id="PRU00023"/>
    </source>
</evidence>
<dbReference type="InterPro" id="IPR002110">
    <property type="entry name" value="Ankyrin_rpt"/>
</dbReference>
<reference evidence="4 5" key="1">
    <citation type="submission" date="2012-06" db="EMBL/GenBank/DDBJ databases">
        <title>The complete chromosome of genome of Turneriella parva DSM 21527.</title>
        <authorList>
            <consortium name="US DOE Joint Genome Institute (JGI-PGF)"/>
            <person name="Lucas S."/>
            <person name="Han J."/>
            <person name="Lapidus A."/>
            <person name="Bruce D."/>
            <person name="Goodwin L."/>
            <person name="Pitluck S."/>
            <person name="Peters L."/>
            <person name="Kyrpides N."/>
            <person name="Mavromatis K."/>
            <person name="Ivanova N."/>
            <person name="Mikhailova N."/>
            <person name="Chertkov O."/>
            <person name="Detter J.C."/>
            <person name="Tapia R."/>
            <person name="Han C."/>
            <person name="Land M."/>
            <person name="Hauser L."/>
            <person name="Markowitz V."/>
            <person name="Cheng J.-F."/>
            <person name="Hugenholtz P."/>
            <person name="Woyke T."/>
            <person name="Wu D."/>
            <person name="Gronow S."/>
            <person name="Wellnitz S."/>
            <person name="Brambilla E."/>
            <person name="Klenk H.-P."/>
            <person name="Eisen J.A."/>
        </authorList>
    </citation>
    <scope>NUCLEOTIDE SEQUENCE [LARGE SCALE GENOMIC DNA]</scope>
    <source>
        <strain evidence="5">ATCC BAA-1111 / DSM 21527 / NCTC 11395 / H</strain>
    </source>
</reference>
<name>I4B0B9_TURPD</name>
<keyword evidence="2 3" id="KW-0040">ANK repeat</keyword>
<dbReference type="AlphaFoldDB" id="I4B0B9"/>
<keyword evidence="1" id="KW-0677">Repeat</keyword>
<dbReference type="STRING" id="869212.Turpa_0063"/>